<feature type="short sequence motif" description="'HIGH' region" evidence="9">
    <location>
        <begin position="132"/>
        <end position="142"/>
    </location>
</feature>
<dbReference type="SUPFAM" id="SSF47323">
    <property type="entry name" value="Anticodon-binding domain of a subclass of class I aminoacyl-tRNA synthetases"/>
    <property type="match status" value="1"/>
</dbReference>
<dbReference type="CDD" id="cd00671">
    <property type="entry name" value="ArgRS_core"/>
    <property type="match status" value="1"/>
</dbReference>
<evidence type="ECO:0000256" key="1">
    <source>
        <dbReference type="ARBA" id="ARBA00005594"/>
    </source>
</evidence>
<dbReference type="InterPro" id="IPR036695">
    <property type="entry name" value="Arg-tRNA-synth_N_sf"/>
</dbReference>
<keyword evidence="4 9" id="KW-0547">Nucleotide-binding</keyword>
<comment type="similarity">
    <text evidence="1 9 10">Belongs to the class-I aminoacyl-tRNA synthetase family.</text>
</comment>
<dbReference type="RefSeq" id="WP_317944579.1">
    <property type="nucleotide sequence ID" value="NZ_JAUBDI010000011.1"/>
</dbReference>
<comment type="catalytic activity">
    <reaction evidence="8 9">
        <text>tRNA(Arg) + L-arginine + ATP = L-arginyl-tRNA(Arg) + AMP + diphosphate</text>
        <dbReference type="Rhea" id="RHEA:20301"/>
        <dbReference type="Rhea" id="RHEA-COMP:9658"/>
        <dbReference type="Rhea" id="RHEA-COMP:9673"/>
        <dbReference type="ChEBI" id="CHEBI:30616"/>
        <dbReference type="ChEBI" id="CHEBI:32682"/>
        <dbReference type="ChEBI" id="CHEBI:33019"/>
        <dbReference type="ChEBI" id="CHEBI:78442"/>
        <dbReference type="ChEBI" id="CHEBI:78513"/>
        <dbReference type="ChEBI" id="CHEBI:456215"/>
        <dbReference type="EC" id="6.1.1.19"/>
    </reaction>
</comment>
<dbReference type="InterPro" id="IPR009080">
    <property type="entry name" value="tRNAsynth_Ia_anticodon-bd"/>
</dbReference>
<dbReference type="InterPro" id="IPR001278">
    <property type="entry name" value="Arg-tRNA-ligase"/>
</dbReference>
<dbReference type="InterPro" id="IPR035684">
    <property type="entry name" value="ArgRS_core"/>
</dbReference>
<dbReference type="Gene3D" id="1.10.730.10">
    <property type="entry name" value="Isoleucyl-tRNA Synthetase, Domain 1"/>
    <property type="match status" value="1"/>
</dbReference>
<evidence type="ECO:0000256" key="5">
    <source>
        <dbReference type="ARBA" id="ARBA00022840"/>
    </source>
</evidence>
<proteinExistence type="inferred from homology"/>
<comment type="caution">
    <text evidence="13">The sequence shown here is derived from an EMBL/GenBank/DDBJ whole genome shotgun (WGS) entry which is preliminary data.</text>
</comment>
<evidence type="ECO:0000256" key="9">
    <source>
        <dbReference type="HAMAP-Rule" id="MF_00123"/>
    </source>
</evidence>
<keyword evidence="5 9" id="KW-0067">ATP-binding</keyword>
<keyword evidence="7 9" id="KW-0030">Aminoacyl-tRNA synthetase</keyword>
<dbReference type="Gene3D" id="3.40.50.620">
    <property type="entry name" value="HUPs"/>
    <property type="match status" value="1"/>
</dbReference>
<dbReference type="SUPFAM" id="SSF52374">
    <property type="entry name" value="Nucleotidylyl transferase"/>
    <property type="match status" value="1"/>
</dbReference>
<keyword evidence="14" id="KW-1185">Reference proteome</keyword>
<protein>
    <recommendedName>
        <fullName evidence="9">Arginine--tRNA ligase</fullName>
        <ecNumber evidence="9">6.1.1.19</ecNumber>
    </recommendedName>
    <alternativeName>
        <fullName evidence="9">Arginyl-tRNA synthetase</fullName>
        <shortName evidence="9">ArgRS</shortName>
    </alternativeName>
</protein>
<dbReference type="SMART" id="SM01016">
    <property type="entry name" value="Arg_tRNA_synt_N"/>
    <property type="match status" value="1"/>
</dbReference>
<comment type="subunit">
    <text evidence="9">Monomer.</text>
</comment>
<dbReference type="Proteomes" id="UP001282284">
    <property type="component" value="Unassembled WGS sequence"/>
</dbReference>
<dbReference type="EMBL" id="JAUBDI010000011">
    <property type="protein sequence ID" value="MDW0113912.1"/>
    <property type="molecule type" value="Genomic_DNA"/>
</dbReference>
<evidence type="ECO:0000256" key="4">
    <source>
        <dbReference type="ARBA" id="ARBA00022741"/>
    </source>
</evidence>
<evidence type="ECO:0000256" key="8">
    <source>
        <dbReference type="ARBA" id="ARBA00049339"/>
    </source>
</evidence>
<keyword evidence="6 9" id="KW-0648">Protein biosynthesis</keyword>
<evidence type="ECO:0000256" key="10">
    <source>
        <dbReference type="RuleBase" id="RU363038"/>
    </source>
</evidence>
<evidence type="ECO:0000313" key="13">
    <source>
        <dbReference type="EMBL" id="MDW0113912.1"/>
    </source>
</evidence>
<dbReference type="InterPro" id="IPR005148">
    <property type="entry name" value="Arg-tRNA-synth_N"/>
</dbReference>
<dbReference type="Gene3D" id="3.30.1360.70">
    <property type="entry name" value="Arginyl tRNA synthetase N-terminal domain"/>
    <property type="match status" value="1"/>
</dbReference>
<evidence type="ECO:0000259" key="12">
    <source>
        <dbReference type="SMART" id="SM01016"/>
    </source>
</evidence>
<evidence type="ECO:0000256" key="3">
    <source>
        <dbReference type="ARBA" id="ARBA00022598"/>
    </source>
</evidence>
<sequence>MNAVEKIQQEIKEAFHQAVIAAELAEATDIPDILLETPKNKENGDYATNIAMQLTKIAKKPPRAIAEAILEKLDTSSTSINSVEIAGPGFMNIRLKSDYLGDVVKTVLAQKEDYGRSTYGEQQKIQVEFVSANPTGDLHLGHARGASIGDSLCNILDFAGFDVSREYYINDAGNQVNNLAMSVEARYFQALGMDKDMPEDGYHGQDIIDIGKKLAEEFGDKYVHVGEQERQDFFRKYGLDYELGKLKKDLEDFRVPFDNWFSETSLYTDGKIGVALDKLRANGHVYEEDGATWFRSTTFGDDKDRVLIKNDGSYTYLTPDIAYHEDKLRRGFDKLINIWGADHHGYIPRMKAAIEALGYDRDTLEVEVTQMVQLYKDGEKFKMSKRTGKAVTLRELVEEVGLDAVRYFFAMRSSDAQMDFDLDLAISKSNENPVYYAQYAHARISSILRQAGDANLAASTDHVELLQTEKELSLLKKIGDFPRLVSDAARLRSPHRITVYIQELAAEFHSFYNAEKVLDPENRDLSEARLALITATRTTIANALKLIGVAAPEKM</sequence>
<dbReference type="EC" id="6.1.1.19" evidence="9"/>
<dbReference type="GO" id="GO:0004814">
    <property type="term" value="F:arginine-tRNA ligase activity"/>
    <property type="evidence" value="ECO:0007669"/>
    <property type="project" value="UniProtKB-EC"/>
</dbReference>
<name>A0ABU4GC13_9BACL</name>
<dbReference type="InterPro" id="IPR008909">
    <property type="entry name" value="DALR_anticod-bd"/>
</dbReference>
<dbReference type="PANTHER" id="PTHR11956:SF5">
    <property type="entry name" value="ARGININE--TRNA LIGASE, CYTOPLASMIC"/>
    <property type="match status" value="1"/>
</dbReference>
<dbReference type="Pfam" id="PF05746">
    <property type="entry name" value="DALR_1"/>
    <property type="match status" value="1"/>
</dbReference>
<keyword evidence="2 9" id="KW-0963">Cytoplasm</keyword>
<dbReference type="Pfam" id="PF00750">
    <property type="entry name" value="tRNA-synt_1d"/>
    <property type="match status" value="1"/>
</dbReference>
<accession>A0ABU4GC13</accession>
<dbReference type="PRINTS" id="PR01038">
    <property type="entry name" value="TRNASYNTHARG"/>
</dbReference>
<evidence type="ECO:0000259" key="11">
    <source>
        <dbReference type="SMART" id="SM00836"/>
    </source>
</evidence>
<evidence type="ECO:0000256" key="7">
    <source>
        <dbReference type="ARBA" id="ARBA00023146"/>
    </source>
</evidence>
<dbReference type="PROSITE" id="PS00178">
    <property type="entry name" value="AA_TRNA_LIGASE_I"/>
    <property type="match status" value="1"/>
</dbReference>
<feature type="domain" description="Arginyl tRNA synthetase N-terminal" evidence="12">
    <location>
        <begin position="9"/>
        <end position="95"/>
    </location>
</feature>
<evidence type="ECO:0000256" key="6">
    <source>
        <dbReference type="ARBA" id="ARBA00022917"/>
    </source>
</evidence>
<reference evidence="13 14" key="1">
    <citation type="submission" date="2023-06" db="EMBL/GenBank/DDBJ databases">
        <title>Sporosarcina sp. nov., isolated from Korean traditional fermented seafood 'Jeotgal'.</title>
        <authorList>
            <person name="Yang A.I."/>
            <person name="Shin N.-R."/>
        </authorList>
    </citation>
    <scope>NUCLEOTIDE SEQUENCE [LARGE SCALE GENOMIC DNA]</scope>
    <source>
        <strain evidence="13 14">KCTC13119</strain>
    </source>
</reference>
<dbReference type="InterPro" id="IPR014729">
    <property type="entry name" value="Rossmann-like_a/b/a_fold"/>
</dbReference>
<evidence type="ECO:0000313" key="14">
    <source>
        <dbReference type="Proteomes" id="UP001282284"/>
    </source>
</evidence>
<keyword evidence="3 9" id="KW-0436">Ligase</keyword>
<feature type="domain" description="DALR anticodon binding" evidence="11">
    <location>
        <begin position="437"/>
        <end position="555"/>
    </location>
</feature>
<dbReference type="Pfam" id="PF03485">
    <property type="entry name" value="Arg_tRNA_synt_N"/>
    <property type="match status" value="1"/>
</dbReference>
<dbReference type="HAMAP" id="MF_00123">
    <property type="entry name" value="Arg_tRNA_synth"/>
    <property type="match status" value="1"/>
</dbReference>
<comment type="subcellular location">
    <subcellularLocation>
        <location evidence="9">Cytoplasm</location>
    </subcellularLocation>
</comment>
<gene>
    <name evidence="9 13" type="primary">argS</name>
    <name evidence="13" type="ORF">QT711_12005</name>
</gene>
<dbReference type="NCBIfam" id="TIGR00456">
    <property type="entry name" value="argS"/>
    <property type="match status" value="1"/>
</dbReference>
<dbReference type="PANTHER" id="PTHR11956">
    <property type="entry name" value="ARGINYL-TRNA SYNTHETASE"/>
    <property type="match status" value="1"/>
</dbReference>
<evidence type="ECO:0000256" key="2">
    <source>
        <dbReference type="ARBA" id="ARBA00022490"/>
    </source>
</evidence>
<dbReference type="SMART" id="SM00836">
    <property type="entry name" value="DALR_1"/>
    <property type="match status" value="1"/>
</dbReference>
<dbReference type="SUPFAM" id="SSF55190">
    <property type="entry name" value="Arginyl-tRNA synthetase (ArgRS), N-terminal 'additional' domain"/>
    <property type="match status" value="1"/>
</dbReference>
<organism evidence="13 14">
    <name type="scientific">Sporosarcina saromensis</name>
    <dbReference type="NCBI Taxonomy" id="359365"/>
    <lineage>
        <taxon>Bacteria</taxon>
        <taxon>Bacillati</taxon>
        <taxon>Bacillota</taxon>
        <taxon>Bacilli</taxon>
        <taxon>Bacillales</taxon>
        <taxon>Caryophanaceae</taxon>
        <taxon>Sporosarcina</taxon>
    </lineage>
</organism>
<dbReference type="InterPro" id="IPR001412">
    <property type="entry name" value="aa-tRNA-synth_I_CS"/>
</dbReference>